<proteinExistence type="predicted"/>
<evidence type="ECO:0000313" key="1">
    <source>
        <dbReference type="EMBL" id="EXX78759.1"/>
    </source>
</evidence>
<comment type="caution">
    <text evidence="1">The sequence shown here is derived from an EMBL/GenBank/DDBJ whole genome shotgun (WGS) entry which is preliminary data.</text>
</comment>
<dbReference type="EMBL" id="JEMT01008470">
    <property type="protein sequence ID" value="EXX78759.1"/>
    <property type="molecule type" value="Genomic_DNA"/>
</dbReference>
<name>A0A015LGH7_RHIIW</name>
<gene>
    <name evidence="1" type="ORF">RirG_012260</name>
</gene>
<sequence length="69" mass="7410">MAARVTDSVRLAGRRTAAAAHDTVTQCPRRRPRRLFSTAGASVDKVADADIATLARQTQHPLSLADLVK</sequence>
<dbReference type="AlphaFoldDB" id="A0A015LGH7"/>
<accession>A0A015LGH7</accession>
<dbReference type="HOGENOM" id="CLU_2777260_0_0_1"/>
<evidence type="ECO:0000313" key="2">
    <source>
        <dbReference type="Proteomes" id="UP000022910"/>
    </source>
</evidence>
<keyword evidence="2" id="KW-1185">Reference proteome</keyword>
<protein>
    <submittedName>
        <fullName evidence="1">Uncharacterized protein</fullName>
    </submittedName>
</protein>
<organism evidence="1 2">
    <name type="scientific">Rhizophagus irregularis (strain DAOM 197198w)</name>
    <name type="common">Glomus intraradices</name>
    <dbReference type="NCBI Taxonomy" id="1432141"/>
    <lineage>
        <taxon>Eukaryota</taxon>
        <taxon>Fungi</taxon>
        <taxon>Fungi incertae sedis</taxon>
        <taxon>Mucoromycota</taxon>
        <taxon>Glomeromycotina</taxon>
        <taxon>Glomeromycetes</taxon>
        <taxon>Glomerales</taxon>
        <taxon>Glomeraceae</taxon>
        <taxon>Rhizophagus</taxon>
    </lineage>
</organism>
<reference evidence="1 2" key="1">
    <citation type="submission" date="2014-02" db="EMBL/GenBank/DDBJ databases">
        <title>Single nucleus genome sequencing reveals high similarity among nuclei of an endomycorrhizal fungus.</title>
        <authorList>
            <person name="Lin K."/>
            <person name="Geurts R."/>
            <person name="Zhang Z."/>
            <person name="Limpens E."/>
            <person name="Saunders D.G."/>
            <person name="Mu D."/>
            <person name="Pang E."/>
            <person name="Cao H."/>
            <person name="Cha H."/>
            <person name="Lin T."/>
            <person name="Zhou Q."/>
            <person name="Shang Y."/>
            <person name="Li Y."/>
            <person name="Ivanov S."/>
            <person name="Sharma T."/>
            <person name="Velzen R.V."/>
            <person name="Ruijter N.D."/>
            <person name="Aanen D.K."/>
            <person name="Win J."/>
            <person name="Kamoun S."/>
            <person name="Bisseling T."/>
            <person name="Huang S."/>
        </authorList>
    </citation>
    <scope>NUCLEOTIDE SEQUENCE [LARGE SCALE GENOMIC DNA]</scope>
    <source>
        <strain evidence="2">DAOM197198w</strain>
    </source>
</reference>
<dbReference type="Proteomes" id="UP000022910">
    <property type="component" value="Unassembled WGS sequence"/>
</dbReference>